<feature type="region of interest" description="Disordered" evidence="1">
    <location>
        <begin position="1"/>
        <end position="27"/>
    </location>
</feature>
<proteinExistence type="predicted"/>
<evidence type="ECO:0000313" key="3">
    <source>
        <dbReference type="Proteomes" id="UP000001449"/>
    </source>
</evidence>
<dbReference type="OMA" id="VEWQARE"/>
<gene>
    <name evidence="2" type="ORF">THAPSDRAFT_2938</name>
</gene>
<dbReference type="Proteomes" id="UP000001449">
    <property type="component" value="Chromosome 2"/>
</dbReference>
<protein>
    <submittedName>
        <fullName evidence="2">Uncharacterized protein</fullName>
    </submittedName>
</protein>
<organism evidence="2 3">
    <name type="scientific">Thalassiosira pseudonana</name>
    <name type="common">Marine diatom</name>
    <name type="synonym">Cyclotella nana</name>
    <dbReference type="NCBI Taxonomy" id="35128"/>
    <lineage>
        <taxon>Eukaryota</taxon>
        <taxon>Sar</taxon>
        <taxon>Stramenopiles</taxon>
        <taxon>Ochrophyta</taxon>
        <taxon>Bacillariophyta</taxon>
        <taxon>Coscinodiscophyceae</taxon>
        <taxon>Thalassiosirophycidae</taxon>
        <taxon>Thalassiosirales</taxon>
        <taxon>Thalassiosiraceae</taxon>
        <taxon>Thalassiosira</taxon>
    </lineage>
</organism>
<dbReference type="HOGENOM" id="CLU_649732_0_0_1"/>
<dbReference type="PaxDb" id="35128-Thaps2938"/>
<evidence type="ECO:0000256" key="1">
    <source>
        <dbReference type="SAM" id="MobiDB-lite"/>
    </source>
</evidence>
<reference evidence="2 3" key="1">
    <citation type="journal article" date="2004" name="Science">
        <title>The genome of the diatom Thalassiosira pseudonana: ecology, evolution, and metabolism.</title>
        <authorList>
            <person name="Armbrust E.V."/>
            <person name="Berges J.A."/>
            <person name="Bowler C."/>
            <person name="Green B.R."/>
            <person name="Martinez D."/>
            <person name="Putnam N.H."/>
            <person name="Zhou S."/>
            <person name="Allen A.E."/>
            <person name="Apt K.E."/>
            <person name="Bechner M."/>
            <person name="Brzezinski M.A."/>
            <person name="Chaal B.K."/>
            <person name="Chiovitti A."/>
            <person name="Davis A.K."/>
            <person name="Demarest M.S."/>
            <person name="Detter J.C."/>
            <person name="Glavina T."/>
            <person name="Goodstein D."/>
            <person name="Hadi M.Z."/>
            <person name="Hellsten U."/>
            <person name="Hildebrand M."/>
            <person name="Jenkins B.D."/>
            <person name="Jurka J."/>
            <person name="Kapitonov V.V."/>
            <person name="Kroger N."/>
            <person name="Lau W.W."/>
            <person name="Lane T.W."/>
            <person name="Larimer F.W."/>
            <person name="Lippmeier J.C."/>
            <person name="Lucas S."/>
            <person name="Medina M."/>
            <person name="Montsant A."/>
            <person name="Obornik M."/>
            <person name="Parker M.S."/>
            <person name="Palenik B."/>
            <person name="Pazour G.J."/>
            <person name="Richardson P.M."/>
            <person name="Rynearson T.A."/>
            <person name="Saito M.A."/>
            <person name="Schwartz D.C."/>
            <person name="Thamatrakoln K."/>
            <person name="Valentin K."/>
            <person name="Vardi A."/>
            <person name="Wilkerson F.P."/>
            <person name="Rokhsar D.S."/>
        </authorList>
    </citation>
    <scope>NUCLEOTIDE SEQUENCE [LARGE SCALE GENOMIC DNA]</scope>
    <source>
        <strain evidence="2 3">CCMP1335</strain>
    </source>
</reference>
<dbReference type="RefSeq" id="XP_002287543.1">
    <property type="nucleotide sequence ID" value="XM_002287507.1"/>
</dbReference>
<evidence type="ECO:0000313" key="2">
    <source>
        <dbReference type="EMBL" id="EED94986.1"/>
    </source>
</evidence>
<dbReference type="eggNOG" id="ENOG502SP4G">
    <property type="taxonomic scope" value="Eukaryota"/>
</dbReference>
<dbReference type="InParanoid" id="B8BVS5"/>
<feature type="compositionally biased region" description="Basic residues" evidence="1">
    <location>
        <begin position="18"/>
        <end position="27"/>
    </location>
</feature>
<reference evidence="2 3" key="2">
    <citation type="journal article" date="2008" name="Nature">
        <title>The Phaeodactylum genome reveals the evolutionary history of diatom genomes.</title>
        <authorList>
            <person name="Bowler C."/>
            <person name="Allen A.E."/>
            <person name="Badger J.H."/>
            <person name="Grimwood J."/>
            <person name="Jabbari K."/>
            <person name="Kuo A."/>
            <person name="Maheswari U."/>
            <person name="Martens C."/>
            <person name="Maumus F."/>
            <person name="Otillar R.P."/>
            <person name="Rayko E."/>
            <person name="Salamov A."/>
            <person name="Vandepoele K."/>
            <person name="Beszteri B."/>
            <person name="Gruber A."/>
            <person name="Heijde M."/>
            <person name="Katinka M."/>
            <person name="Mock T."/>
            <person name="Valentin K."/>
            <person name="Verret F."/>
            <person name="Berges J.A."/>
            <person name="Brownlee C."/>
            <person name="Cadoret J.P."/>
            <person name="Chiovitti A."/>
            <person name="Choi C.J."/>
            <person name="Coesel S."/>
            <person name="De Martino A."/>
            <person name="Detter J.C."/>
            <person name="Durkin C."/>
            <person name="Falciatore A."/>
            <person name="Fournet J."/>
            <person name="Haruta M."/>
            <person name="Huysman M.J."/>
            <person name="Jenkins B.D."/>
            <person name="Jiroutova K."/>
            <person name="Jorgensen R.E."/>
            <person name="Joubert Y."/>
            <person name="Kaplan A."/>
            <person name="Kroger N."/>
            <person name="Kroth P.G."/>
            <person name="La Roche J."/>
            <person name="Lindquist E."/>
            <person name="Lommer M."/>
            <person name="Martin-Jezequel V."/>
            <person name="Lopez P.J."/>
            <person name="Lucas S."/>
            <person name="Mangogna M."/>
            <person name="McGinnis K."/>
            <person name="Medlin L.K."/>
            <person name="Montsant A."/>
            <person name="Oudot-Le Secq M.P."/>
            <person name="Napoli C."/>
            <person name="Obornik M."/>
            <person name="Parker M.S."/>
            <person name="Petit J.L."/>
            <person name="Porcel B.M."/>
            <person name="Poulsen N."/>
            <person name="Robison M."/>
            <person name="Rychlewski L."/>
            <person name="Rynearson T.A."/>
            <person name="Schmutz J."/>
            <person name="Shapiro H."/>
            <person name="Siaut M."/>
            <person name="Stanley M."/>
            <person name="Sussman M.R."/>
            <person name="Taylor A.R."/>
            <person name="Vardi A."/>
            <person name="von Dassow P."/>
            <person name="Vyverman W."/>
            <person name="Willis A."/>
            <person name="Wyrwicz L.S."/>
            <person name="Rokhsar D.S."/>
            <person name="Weissenbach J."/>
            <person name="Armbrust E.V."/>
            <person name="Green B.R."/>
            <person name="Van de Peer Y."/>
            <person name="Grigoriev I.V."/>
        </authorList>
    </citation>
    <scope>NUCLEOTIDE SEQUENCE [LARGE SCALE GENOMIC DNA]</scope>
    <source>
        <strain evidence="2 3">CCMP1335</strain>
    </source>
</reference>
<feature type="compositionally biased region" description="Polar residues" evidence="1">
    <location>
        <begin position="1"/>
        <end position="17"/>
    </location>
</feature>
<accession>B8BVS5</accession>
<keyword evidence="3" id="KW-1185">Reference proteome</keyword>
<dbReference type="EMBL" id="CM000639">
    <property type="protein sequence ID" value="EED94986.1"/>
    <property type="molecule type" value="Genomic_DNA"/>
</dbReference>
<sequence>MMDSSSVGDPSKNTSSKKQAKKRLKSELKFRRKVDKLQTRIAHAISRKDAVVEWQAREELEKLKQSDEAAMYGKALAVDEDACVDPRQEAAINEVGRIFRRLLSSFDEADADESTKEESTKVQQTQKARKLLHHMTKGTQTSSMFGDRTALRGYVRQKFHGRASLIIKSFGKLSPEALQSADGFALQNMQLEHQKQYEIQKKTMLMCWEKLFRIERVCSIGSGPGNDAVGLIAFLRSYFAETMNDGGQLESDVPINKTNLQLKEVLMLDFAMNEWKAAALDDLMPILAPQYVEQASCETCDVTLPSIQNNEIKASVRKTEVFLTSYLLTETRNKWDQFYVQLVDLAPEGSLFFFAEPTPWQLHRLIRMSSTDVHAVDTSNPDIDYSTLQQLKYVWLDSSMHDPELQPLEGRVGGPAVLLAIKV</sequence>
<dbReference type="KEGG" id="tps:THAPSDRAFT_2938"/>
<dbReference type="GeneID" id="7452908"/>
<name>B8BVS5_THAPS</name>
<dbReference type="AlphaFoldDB" id="B8BVS5"/>